<evidence type="ECO:0000256" key="10">
    <source>
        <dbReference type="HAMAP-Rule" id="MF_00033"/>
    </source>
</evidence>
<keyword evidence="2 10" id="KW-0132">Cell division</keyword>
<dbReference type="GO" id="GO:0071555">
    <property type="term" value="P:cell wall organization"/>
    <property type="evidence" value="ECO:0007669"/>
    <property type="project" value="UniProtKB-KW"/>
</dbReference>
<dbReference type="InterPro" id="IPR007235">
    <property type="entry name" value="Glyco_trans_28_C"/>
</dbReference>
<feature type="binding site" evidence="10">
    <location>
        <position position="309"/>
    </location>
    <ligand>
        <name>UDP-N-acetyl-alpha-D-glucosamine</name>
        <dbReference type="ChEBI" id="CHEBI:57705"/>
    </ligand>
</feature>
<dbReference type="PANTHER" id="PTHR21015:SF22">
    <property type="entry name" value="GLYCOSYLTRANSFERASE"/>
    <property type="match status" value="1"/>
</dbReference>
<evidence type="ECO:0000313" key="14">
    <source>
        <dbReference type="Proteomes" id="UP000246104"/>
    </source>
</evidence>
<dbReference type="InterPro" id="IPR004276">
    <property type="entry name" value="GlycoTrans_28_N"/>
</dbReference>
<evidence type="ECO:0000256" key="2">
    <source>
        <dbReference type="ARBA" id="ARBA00022618"/>
    </source>
</evidence>
<keyword evidence="9 10" id="KW-0961">Cell wall biogenesis/degradation</keyword>
<keyword evidence="5 10" id="KW-0133">Cell shape</keyword>
<feature type="binding site" evidence="10">
    <location>
        <position position="202"/>
    </location>
    <ligand>
        <name>UDP-N-acetyl-alpha-D-glucosamine</name>
        <dbReference type="ChEBI" id="CHEBI:57705"/>
    </ligand>
</feature>
<dbReference type="PANTHER" id="PTHR21015">
    <property type="entry name" value="UDP-N-ACETYLGLUCOSAMINE--N-ACETYLMURAMYL-(PENTAPEPTIDE) PYROPHOSPHORYL-UNDECAPRENOL N-ACETYLGLUCOSAMINE TRANSFERASE 1"/>
    <property type="match status" value="1"/>
</dbReference>
<dbReference type="SUPFAM" id="SSF53756">
    <property type="entry name" value="UDP-Glycosyltransferase/glycogen phosphorylase"/>
    <property type="match status" value="1"/>
</dbReference>
<dbReference type="GO" id="GO:0009252">
    <property type="term" value="P:peptidoglycan biosynthetic process"/>
    <property type="evidence" value="ECO:0007669"/>
    <property type="project" value="UniProtKB-UniRule"/>
</dbReference>
<dbReference type="Pfam" id="PF03033">
    <property type="entry name" value="Glyco_transf_28"/>
    <property type="match status" value="1"/>
</dbReference>
<comment type="catalytic activity">
    <reaction evidence="10">
        <text>di-trans,octa-cis-undecaprenyl diphospho-N-acetyl-alpha-D-muramoyl-L-alanyl-D-glutamyl-meso-2,6-diaminopimeloyl-D-alanyl-D-alanine + UDP-N-acetyl-alpha-D-glucosamine = di-trans,octa-cis-undecaprenyl diphospho-[N-acetyl-alpha-D-glucosaminyl-(1-&gt;4)]-N-acetyl-alpha-D-muramoyl-L-alanyl-D-glutamyl-meso-2,6-diaminopimeloyl-D-alanyl-D-alanine + UDP + H(+)</text>
        <dbReference type="Rhea" id="RHEA:31227"/>
        <dbReference type="ChEBI" id="CHEBI:15378"/>
        <dbReference type="ChEBI" id="CHEBI:57705"/>
        <dbReference type="ChEBI" id="CHEBI:58223"/>
        <dbReference type="ChEBI" id="CHEBI:61387"/>
        <dbReference type="ChEBI" id="CHEBI:61388"/>
        <dbReference type="EC" id="2.4.1.227"/>
    </reaction>
</comment>
<comment type="caution">
    <text evidence="10">Lacks conserved residue(s) required for the propagation of feature annotation.</text>
</comment>
<evidence type="ECO:0000256" key="9">
    <source>
        <dbReference type="ARBA" id="ARBA00023316"/>
    </source>
</evidence>
<proteinExistence type="inferred from homology"/>
<dbReference type="GO" id="GO:0008360">
    <property type="term" value="P:regulation of cell shape"/>
    <property type="evidence" value="ECO:0007669"/>
    <property type="project" value="UniProtKB-KW"/>
</dbReference>
<dbReference type="EC" id="2.4.1.227" evidence="10"/>
<evidence type="ECO:0000256" key="3">
    <source>
        <dbReference type="ARBA" id="ARBA00022676"/>
    </source>
</evidence>
<dbReference type="GO" id="GO:0005975">
    <property type="term" value="P:carbohydrate metabolic process"/>
    <property type="evidence" value="ECO:0007669"/>
    <property type="project" value="InterPro"/>
</dbReference>
<evidence type="ECO:0000256" key="7">
    <source>
        <dbReference type="ARBA" id="ARBA00023136"/>
    </source>
</evidence>
<evidence type="ECO:0000256" key="4">
    <source>
        <dbReference type="ARBA" id="ARBA00022679"/>
    </source>
</evidence>
<keyword evidence="7 10" id="KW-0472">Membrane</keyword>
<evidence type="ECO:0000259" key="12">
    <source>
        <dbReference type="Pfam" id="PF04101"/>
    </source>
</evidence>
<reference evidence="13 14" key="1">
    <citation type="submission" date="2018-02" db="EMBL/GenBank/DDBJ databases">
        <title>Genomic Reconstructions from Amazon Rainforest and Pasture Soil Reveal Novel Insights into the Physiology of Candidate Phyla in Tropical Sites.</title>
        <authorList>
            <person name="Kroeger M.E."/>
            <person name="Delmont T."/>
            <person name="Eren A.M."/>
            <person name="Guo J."/>
            <person name="Meyer K.M."/>
            <person name="Khan K."/>
            <person name="Rodrigues J.L.M."/>
            <person name="Bohannan B.J.M."/>
            <person name="Tringe S."/>
            <person name="Borges C.D."/>
            <person name="Tiedje J."/>
            <person name="Tsai S.M."/>
            <person name="Nusslein K."/>
        </authorList>
    </citation>
    <scope>NUCLEOTIDE SEQUENCE [LARGE SCALE GENOMIC DNA]</scope>
    <source>
        <strain evidence="13">Amazon FNV 2010 28 9</strain>
    </source>
</reference>
<organism evidence="13 14">
    <name type="scientific">Candidatus Cerribacteria bacterium 'Amazon FNV 2010 28 9'</name>
    <dbReference type="NCBI Taxonomy" id="2081795"/>
    <lineage>
        <taxon>Bacteria</taxon>
        <taxon>Candidatus Cerribacteria</taxon>
    </lineage>
</organism>
<comment type="function">
    <text evidence="10">Cell wall formation. Catalyzes the transfer of a GlcNAc subunit on undecaprenyl-pyrophosphoryl-MurNAc-pentapeptide (lipid intermediate I) to form undecaprenyl-pyrophosphoryl-MurNAc-(pentapeptide)GlcNAc (lipid intermediate II).</text>
</comment>
<sequence>MKKNIYITGGHLTPSLAVIDDLLKNHSKEVKLFFIGREFAQTSPPQPSHEAREMNERSIPFFPIQAAKFHRQHFWRNFIEILKLPNSCWQVYTVFKRARPDVILSFGGYVAFPVCIVGKLFKARIITHEQTKVAGLANQAIAYLADTIAVANEESLPFFPKEKTVVTGNPIRESLLREYKTPPSWFPKELMSKPFIYVTGGSQGSQVINQTIATLLPKLVRSFVVIHQCGASQGNVYLHELEQQRLLLPEELQHLYIVREWIEAKDVSFLIRNAKFVISRAGANTVQEITLAGTPAIFIPLSFAYNNEQQKNCDPLVQQGAAMCILQKDLVPDVLYEATQSVMRNYEKMKKNADHMKQEIPKSGTHNVIKLILSSM</sequence>
<feature type="domain" description="Glycosyltransferase family 28 N-terminal" evidence="11">
    <location>
        <begin position="8"/>
        <end position="149"/>
    </location>
</feature>
<dbReference type="HAMAP" id="MF_00033">
    <property type="entry name" value="MurG"/>
    <property type="match status" value="1"/>
</dbReference>
<keyword evidence="3 10" id="KW-0328">Glycosyltransferase</keyword>
<evidence type="ECO:0000256" key="5">
    <source>
        <dbReference type="ARBA" id="ARBA00022960"/>
    </source>
</evidence>
<feature type="domain" description="Glycosyl transferase family 28 C-terminal" evidence="12">
    <location>
        <begin position="196"/>
        <end position="359"/>
    </location>
</feature>
<dbReference type="GO" id="GO:0051301">
    <property type="term" value="P:cell division"/>
    <property type="evidence" value="ECO:0007669"/>
    <property type="project" value="UniProtKB-KW"/>
</dbReference>
<evidence type="ECO:0000256" key="6">
    <source>
        <dbReference type="ARBA" id="ARBA00022984"/>
    </source>
</evidence>
<comment type="subcellular location">
    <subcellularLocation>
        <location evidence="10">Cell membrane</location>
        <topology evidence="10">Peripheral membrane protein</topology>
        <orientation evidence="10">Cytoplasmic side</orientation>
    </subcellularLocation>
</comment>
<keyword evidence="1 10" id="KW-1003">Cell membrane</keyword>
<comment type="caution">
    <text evidence="13">The sequence shown here is derived from an EMBL/GenBank/DDBJ whole genome shotgun (WGS) entry which is preliminary data.</text>
</comment>
<dbReference type="GO" id="GO:0050511">
    <property type="term" value="F:undecaprenyldiphospho-muramoylpentapeptide beta-N-acetylglucosaminyltransferase activity"/>
    <property type="evidence" value="ECO:0007669"/>
    <property type="project" value="UniProtKB-UniRule"/>
</dbReference>
<name>A0A317JPM8_9BACT</name>
<keyword evidence="8 10" id="KW-0131">Cell cycle</keyword>
<protein>
    <recommendedName>
        <fullName evidence="10">UDP-N-acetylglucosamine--N-acetylmuramyl-(pentapeptide) pyrophosphoryl-undecaprenol N-acetylglucosamine transferase</fullName>
        <ecNumber evidence="10">2.4.1.227</ecNumber>
    </recommendedName>
    <alternativeName>
        <fullName evidence="10">Undecaprenyl-PP-MurNAc-pentapeptide-UDPGlcNAc GlcNAc transferase</fullName>
    </alternativeName>
</protein>
<evidence type="ECO:0000256" key="8">
    <source>
        <dbReference type="ARBA" id="ARBA00023306"/>
    </source>
</evidence>
<comment type="pathway">
    <text evidence="10">Cell wall biogenesis; peptidoglycan biosynthesis.</text>
</comment>
<dbReference type="CDD" id="cd03785">
    <property type="entry name" value="GT28_MurG"/>
    <property type="match status" value="1"/>
</dbReference>
<evidence type="ECO:0000313" key="13">
    <source>
        <dbReference type="EMBL" id="PWU23968.1"/>
    </source>
</evidence>
<accession>A0A317JPM8</accession>
<evidence type="ECO:0000259" key="11">
    <source>
        <dbReference type="Pfam" id="PF03033"/>
    </source>
</evidence>
<dbReference type="AlphaFoldDB" id="A0A317JPM8"/>
<feature type="binding site" evidence="10">
    <location>
        <position position="172"/>
    </location>
    <ligand>
        <name>UDP-N-acetyl-alpha-D-glucosamine</name>
        <dbReference type="ChEBI" id="CHEBI:57705"/>
    </ligand>
</feature>
<evidence type="ECO:0000256" key="1">
    <source>
        <dbReference type="ARBA" id="ARBA00022475"/>
    </source>
</evidence>
<feature type="binding site" evidence="10">
    <location>
        <begin position="8"/>
        <end position="10"/>
    </location>
    <ligand>
        <name>UDP-N-acetyl-alpha-D-glucosamine</name>
        <dbReference type="ChEBI" id="CHEBI:57705"/>
    </ligand>
</feature>
<dbReference type="EMBL" id="PSRQ01000017">
    <property type="protein sequence ID" value="PWU23968.1"/>
    <property type="molecule type" value="Genomic_DNA"/>
</dbReference>
<keyword evidence="6 10" id="KW-0573">Peptidoglycan synthesis</keyword>
<gene>
    <name evidence="10" type="primary">murG</name>
    <name evidence="13" type="ORF">C5B42_01250</name>
</gene>
<keyword evidence="4 10" id="KW-0808">Transferase</keyword>
<dbReference type="GO" id="GO:0005886">
    <property type="term" value="C:plasma membrane"/>
    <property type="evidence" value="ECO:0007669"/>
    <property type="project" value="UniProtKB-SubCell"/>
</dbReference>
<dbReference type="UniPathway" id="UPA00219"/>
<dbReference type="GO" id="GO:0051991">
    <property type="term" value="F:UDP-N-acetyl-D-glucosamine:N-acetylmuramoyl-L-alanyl-D-glutamyl-meso-2,6-diaminopimelyl-D-alanyl-D-alanine-diphosphoundecaprenol 4-beta-N-acetylglucosaminlytransferase activity"/>
    <property type="evidence" value="ECO:0007669"/>
    <property type="project" value="RHEA"/>
</dbReference>
<comment type="similarity">
    <text evidence="10">Belongs to the glycosyltransferase 28 family. MurG subfamily.</text>
</comment>
<dbReference type="Gene3D" id="3.40.50.2000">
    <property type="entry name" value="Glycogen Phosphorylase B"/>
    <property type="match status" value="2"/>
</dbReference>
<dbReference type="Proteomes" id="UP000246104">
    <property type="component" value="Unassembled WGS sequence"/>
</dbReference>
<dbReference type="InterPro" id="IPR006009">
    <property type="entry name" value="GlcNAc_MurG"/>
</dbReference>
<dbReference type="Pfam" id="PF04101">
    <property type="entry name" value="Glyco_tran_28_C"/>
    <property type="match status" value="1"/>
</dbReference>